<organism evidence="1">
    <name type="scientific">Nocardia farcinica</name>
    <dbReference type="NCBI Taxonomy" id="37329"/>
    <lineage>
        <taxon>Bacteria</taxon>
        <taxon>Bacillati</taxon>
        <taxon>Actinomycetota</taxon>
        <taxon>Actinomycetes</taxon>
        <taxon>Mycobacteriales</taxon>
        <taxon>Nocardiaceae</taxon>
        <taxon>Nocardia</taxon>
    </lineage>
</organism>
<proteinExistence type="predicted"/>
<reference evidence="1" key="1">
    <citation type="submission" date="2019-02" db="EMBL/GenBank/DDBJ databases">
        <authorList>
            <consortium name="Pathogen Informatics"/>
        </authorList>
    </citation>
    <scope>NUCLEOTIDE SEQUENCE</scope>
    <source>
        <strain evidence="1">3012STDY6733949</strain>
    </source>
</reference>
<dbReference type="AlphaFoldDB" id="A0A449GD61"/>
<sequence>MRPQRRQRFPEICMGRLRRIATRARRVDRMSTGRLRRILGTDYAVIEAGSR</sequence>
<name>A0A449GD61_NOCFR</name>
<protein>
    <submittedName>
        <fullName evidence="1">Uncharacterized protein</fullName>
    </submittedName>
</protein>
<accession>A0A449GD61</accession>
<dbReference type="EMBL" id="CAACYE010000005">
    <property type="protein sequence ID" value="VFA83697.1"/>
    <property type="molecule type" value="Genomic_DNA"/>
</dbReference>
<evidence type="ECO:0000313" key="1">
    <source>
        <dbReference type="EMBL" id="VFA83697.1"/>
    </source>
</evidence>
<gene>
    <name evidence="1" type="ORF">NCTC1935_01522</name>
</gene>